<dbReference type="Proteomes" id="UP000031488">
    <property type="component" value="Unassembled WGS sequence"/>
</dbReference>
<keyword evidence="1" id="KW-0472">Membrane</keyword>
<keyword evidence="1" id="KW-1133">Transmembrane helix</keyword>
<dbReference type="PROSITE" id="PS50234">
    <property type="entry name" value="VWFA"/>
    <property type="match status" value="1"/>
</dbReference>
<dbReference type="Gene3D" id="3.40.50.410">
    <property type="entry name" value="von Willebrand factor, type A domain"/>
    <property type="match status" value="1"/>
</dbReference>
<dbReference type="PATRIC" id="fig|1703.6.peg.1908"/>
<dbReference type="OrthoDB" id="4623238at2"/>
<sequence>MVLMFWWLALILLALAAAAVFFFRRPKATESSLAVAHSGRMTGLPSFRRAMHRRLVTTVALLGVIVLTGLSALAGIARPAWVETVNPERKMRDVMLCLDVSGSMLGYDADLLESYQELVDRFDGERIGLTVFNATAVSAFPLTDDYDMVQNFLSEAEEGFRTWGAEGTDYSWSTSPPNIGGSSLIGDGLVSCVDNFDRKDEDRSRSIIFATDNMLAGEPLFELNEAADIAVDAKVRVYSLSPPSVLTTTQTKELRSVSDRTGGEQFDMGSASTIDRIVEEIQSQEAANTPGRSYTIVHDMPVVPLGIAVFGLAGVFVLAWRTKS</sequence>
<accession>A0A0B9A0R0</accession>
<feature type="transmembrane region" description="Helical" evidence="1">
    <location>
        <begin position="302"/>
        <end position="320"/>
    </location>
</feature>
<evidence type="ECO:0000256" key="1">
    <source>
        <dbReference type="SAM" id="Phobius"/>
    </source>
</evidence>
<reference evidence="3 4" key="1">
    <citation type="submission" date="2014-11" db="EMBL/GenBank/DDBJ databases">
        <title>Draft Genome Sequence of Brevibacterium linens AE038-8.</title>
        <authorList>
            <person name="Maizel D."/>
            <person name="Utturkar S.M."/>
            <person name="Brown S.D."/>
            <person name="Ferrero M."/>
            <person name="Rosen B.P."/>
        </authorList>
    </citation>
    <scope>NUCLEOTIDE SEQUENCE [LARGE SCALE GENOMIC DNA]</scope>
    <source>
        <strain evidence="3 4">AE038-8</strain>
    </source>
</reference>
<protein>
    <recommendedName>
        <fullName evidence="2">VWFA domain-containing protein</fullName>
    </recommendedName>
</protein>
<evidence type="ECO:0000313" key="3">
    <source>
        <dbReference type="EMBL" id="KHS52367.1"/>
    </source>
</evidence>
<dbReference type="EMBL" id="JTJZ01000019">
    <property type="protein sequence ID" value="KHS52367.1"/>
    <property type="molecule type" value="Genomic_DNA"/>
</dbReference>
<dbReference type="InterPro" id="IPR036465">
    <property type="entry name" value="vWFA_dom_sf"/>
</dbReference>
<name>A0A0B9A0R0_BRELN</name>
<dbReference type="InterPro" id="IPR002035">
    <property type="entry name" value="VWF_A"/>
</dbReference>
<dbReference type="SUPFAM" id="SSF53300">
    <property type="entry name" value="vWA-like"/>
    <property type="match status" value="1"/>
</dbReference>
<dbReference type="STRING" id="1703.BLSMQ_2875"/>
<keyword evidence="4" id="KW-1185">Reference proteome</keyword>
<evidence type="ECO:0000313" key="4">
    <source>
        <dbReference type="Proteomes" id="UP000031488"/>
    </source>
</evidence>
<proteinExistence type="predicted"/>
<keyword evidence="1" id="KW-0812">Transmembrane</keyword>
<feature type="transmembrane region" description="Helical" evidence="1">
    <location>
        <begin position="6"/>
        <end position="23"/>
    </location>
</feature>
<organism evidence="3 4">
    <name type="scientific">Brevibacterium linens</name>
    <dbReference type="NCBI Taxonomy" id="1703"/>
    <lineage>
        <taxon>Bacteria</taxon>
        <taxon>Bacillati</taxon>
        <taxon>Actinomycetota</taxon>
        <taxon>Actinomycetes</taxon>
        <taxon>Micrococcales</taxon>
        <taxon>Brevibacteriaceae</taxon>
        <taxon>Brevibacterium</taxon>
    </lineage>
</organism>
<evidence type="ECO:0000259" key="2">
    <source>
        <dbReference type="PROSITE" id="PS50234"/>
    </source>
</evidence>
<feature type="domain" description="VWFA" evidence="2">
    <location>
        <begin position="93"/>
        <end position="281"/>
    </location>
</feature>
<dbReference type="AlphaFoldDB" id="A0A0B9A0R0"/>
<dbReference type="RefSeq" id="WP_039209779.1">
    <property type="nucleotide sequence ID" value="NZ_JBCLTJ010000005.1"/>
</dbReference>
<gene>
    <name evidence="3" type="ORF">AE0388_2017</name>
</gene>
<comment type="caution">
    <text evidence="3">The sequence shown here is derived from an EMBL/GenBank/DDBJ whole genome shotgun (WGS) entry which is preliminary data.</text>
</comment>
<dbReference type="Pfam" id="PF13519">
    <property type="entry name" value="VWA_2"/>
    <property type="match status" value="1"/>
</dbReference>
<feature type="transmembrane region" description="Helical" evidence="1">
    <location>
        <begin position="55"/>
        <end position="77"/>
    </location>
</feature>